<comment type="caution">
    <text evidence="1">The sequence shown here is derived from an EMBL/GenBank/DDBJ whole genome shotgun (WGS) entry which is preliminary data.</text>
</comment>
<reference evidence="1 2" key="1">
    <citation type="journal article" date="2020" name="Nature">
        <title>Bacterial chemolithoautotrophy via manganese oxidation.</title>
        <authorList>
            <person name="Yu H."/>
            <person name="Leadbetter J.R."/>
        </authorList>
    </citation>
    <scope>NUCLEOTIDE SEQUENCE [LARGE SCALE GENOMIC DNA]</scope>
    <source>
        <strain evidence="1 2">Mn-1</strain>
    </source>
</reference>
<evidence type="ECO:0000313" key="1">
    <source>
        <dbReference type="EMBL" id="NKE71672.1"/>
    </source>
</evidence>
<name>A0A7X6DQW3_9BACT</name>
<dbReference type="EMBL" id="VTOW01000002">
    <property type="protein sequence ID" value="NKE71672.1"/>
    <property type="molecule type" value="Genomic_DNA"/>
</dbReference>
<accession>A0A7X6DQW3</accession>
<dbReference type="AlphaFoldDB" id="A0A7X6DQW3"/>
<keyword evidence="2" id="KW-1185">Reference proteome</keyword>
<dbReference type="Gene3D" id="2.60.120.560">
    <property type="entry name" value="Exo-inulinase, domain 1"/>
    <property type="match status" value="1"/>
</dbReference>
<dbReference type="RefSeq" id="WP_168060520.1">
    <property type="nucleotide sequence ID" value="NZ_VTOW01000002.1"/>
</dbReference>
<proteinExistence type="predicted"/>
<evidence type="ECO:0000313" key="2">
    <source>
        <dbReference type="Proteomes" id="UP000534783"/>
    </source>
</evidence>
<protein>
    <submittedName>
        <fullName evidence="1">Uncharacterized protein</fullName>
    </submittedName>
</protein>
<dbReference type="Proteomes" id="UP000534783">
    <property type="component" value="Unassembled WGS sequence"/>
</dbReference>
<gene>
    <name evidence="1" type="ORF">MNODULE_13070</name>
</gene>
<sequence>MAKFSGIDLTSSQWTSISGNWSKREADFIHRPTDVSPNSFNFFICDKQVRDGAIEGTVRVAQGGDDSGRLVFRYGPSGCYYAGVGGYSRHFAIVKYVQSIDRAVSVAIALAGLRRDIRYEEPYHLRVEFIGDTITLKSSGVTVLQARDNWFDEGHIGLETYGQTKVEFSHLRAYEIPAIEGLLRILETFPYTLKRDNTYLKRELQDEKDVQRVLWTILRSHYSDLVDEEILGRFGLKHYQNDFGIPSLSTIIEVKVITSSTNLKALQEQLMIDFVGYFATMTNYRHLVYFLYNKANRLIDSSFVRALESLDPVAAVVIVPGVKT</sequence>
<organism evidence="1 2">
    <name type="scientific">Candidatus Manganitrophus noduliformans</name>
    <dbReference type="NCBI Taxonomy" id="2606439"/>
    <lineage>
        <taxon>Bacteria</taxon>
        <taxon>Pseudomonadati</taxon>
        <taxon>Nitrospirota</taxon>
        <taxon>Nitrospiria</taxon>
        <taxon>Candidatus Troglogloeales</taxon>
        <taxon>Candidatus Manganitrophaceae</taxon>
        <taxon>Candidatus Manganitrophus</taxon>
    </lineage>
</organism>
<dbReference type="Pfam" id="PF18742">
    <property type="entry name" value="DpnII-MboI"/>
    <property type="match status" value="1"/>
</dbReference>